<keyword evidence="3" id="KW-0233">DNA recombination</keyword>
<evidence type="ECO:0000313" key="8">
    <source>
        <dbReference type="EMBL" id="MDR8753692.1"/>
    </source>
</evidence>
<evidence type="ECO:0000256" key="2">
    <source>
        <dbReference type="ARBA" id="ARBA00023125"/>
    </source>
</evidence>
<dbReference type="PANTHER" id="PTHR30349:SF93">
    <property type="entry name" value="FELS-2 PROPHAGE PROTEIN"/>
    <property type="match status" value="1"/>
</dbReference>
<keyword evidence="1" id="KW-0229">DNA integration</keyword>
<feature type="compositionally biased region" description="Basic and acidic residues" evidence="5">
    <location>
        <begin position="347"/>
        <end position="368"/>
    </location>
</feature>
<evidence type="ECO:0000313" key="9">
    <source>
        <dbReference type="Proteomes" id="UP001248067"/>
    </source>
</evidence>
<protein>
    <submittedName>
        <fullName evidence="8">Tyrosine recombinase XerD</fullName>
    </submittedName>
</protein>
<sequence length="405" mass="45482">MTIKQVKSGWQVNVQPGGRGAKRLKKTFAKKADAEAWKRHVQAKVQETPEWVPARKDARLLSELVELWYRLHGSGLNSGEDTKRRLLAMCEAMGNPRADRFTADMFAEYRAQRLAAGITANNMNREQAYMRAVFNELKRLKQWKRANPLEDLRAFKIQENELTFLTLPQVRTLLDELPRGRNVHVTLVSMVCLATGARWGEAEGLRISQVRNGVIQFVKTKSSKARAVPISKSLAKGLHAHFRTHGEGERIFGTAWSAFREGLQRAKIVLPKGQLTHVLRHTFASHFMMNGGNILSLQRALGHHSLTMTMRYAHLSPDHLAETRHLNPLAHVELSDRRATGQRGRRRDVMATRERLPGRLTGHPEQRRGAGTAGGRRPLSAFLARISATPTQPIRAVAGRTSAPA</sequence>
<dbReference type="CDD" id="cd00796">
    <property type="entry name" value="INT_Rci_Hp1_C"/>
    <property type="match status" value="1"/>
</dbReference>
<organism evidence="8 9">
    <name type="scientific">Burkholderia pseudomultivorans</name>
    <dbReference type="NCBI Taxonomy" id="1207504"/>
    <lineage>
        <taxon>Bacteria</taxon>
        <taxon>Pseudomonadati</taxon>
        <taxon>Pseudomonadota</taxon>
        <taxon>Betaproteobacteria</taxon>
        <taxon>Burkholderiales</taxon>
        <taxon>Burkholderiaceae</taxon>
        <taxon>Burkholderia</taxon>
        <taxon>Burkholderia cepacia complex</taxon>
    </lineage>
</organism>
<keyword evidence="2 4" id="KW-0238">DNA-binding</keyword>
<evidence type="ECO:0000259" key="7">
    <source>
        <dbReference type="PROSITE" id="PS51900"/>
    </source>
</evidence>
<dbReference type="SUPFAM" id="SSF56349">
    <property type="entry name" value="DNA breaking-rejoining enzymes"/>
    <property type="match status" value="1"/>
</dbReference>
<dbReference type="InterPro" id="IPR002104">
    <property type="entry name" value="Integrase_catalytic"/>
</dbReference>
<dbReference type="Gene3D" id="1.10.443.10">
    <property type="entry name" value="Intergrase catalytic core"/>
    <property type="match status" value="1"/>
</dbReference>
<dbReference type="EMBL" id="VJSY01000013">
    <property type="protein sequence ID" value="MDR8753692.1"/>
    <property type="molecule type" value="Genomic_DNA"/>
</dbReference>
<gene>
    <name evidence="8" type="primary">xerD_2</name>
    <name evidence="8" type="ORF">FEQ00_02107</name>
</gene>
<dbReference type="Pfam" id="PF00589">
    <property type="entry name" value="Phage_integrase"/>
    <property type="match status" value="1"/>
</dbReference>
<dbReference type="InterPro" id="IPR013762">
    <property type="entry name" value="Integrase-like_cat_sf"/>
</dbReference>
<dbReference type="PROSITE" id="PS51898">
    <property type="entry name" value="TYR_RECOMBINASE"/>
    <property type="match status" value="1"/>
</dbReference>
<dbReference type="InterPro" id="IPR011010">
    <property type="entry name" value="DNA_brk_join_enz"/>
</dbReference>
<feature type="domain" description="Tyr recombinase" evidence="6">
    <location>
        <begin position="160"/>
        <end position="325"/>
    </location>
</feature>
<evidence type="ECO:0000256" key="3">
    <source>
        <dbReference type="ARBA" id="ARBA00023172"/>
    </source>
</evidence>
<dbReference type="Proteomes" id="UP001248067">
    <property type="component" value="Unassembled WGS sequence"/>
</dbReference>
<evidence type="ECO:0000256" key="5">
    <source>
        <dbReference type="SAM" id="MobiDB-lite"/>
    </source>
</evidence>
<dbReference type="InterPro" id="IPR057084">
    <property type="entry name" value="Int_N"/>
</dbReference>
<dbReference type="PROSITE" id="PS51900">
    <property type="entry name" value="CB"/>
    <property type="match status" value="1"/>
</dbReference>
<feature type="domain" description="Core-binding (CB)" evidence="7">
    <location>
        <begin position="59"/>
        <end position="138"/>
    </location>
</feature>
<feature type="region of interest" description="Disordered" evidence="5">
    <location>
        <begin position="335"/>
        <end position="405"/>
    </location>
</feature>
<comment type="caution">
    <text evidence="8">The sequence shown here is derived from an EMBL/GenBank/DDBJ whole genome shotgun (WGS) entry which is preliminary data.</text>
</comment>
<evidence type="ECO:0000256" key="4">
    <source>
        <dbReference type="PROSITE-ProRule" id="PRU01248"/>
    </source>
</evidence>
<dbReference type="InterPro" id="IPR044068">
    <property type="entry name" value="CB"/>
</dbReference>
<accession>A0ABU2E1E5</accession>
<keyword evidence="9" id="KW-1185">Reference proteome</keyword>
<evidence type="ECO:0000256" key="1">
    <source>
        <dbReference type="ARBA" id="ARBA00022908"/>
    </source>
</evidence>
<dbReference type="Pfam" id="PF24624">
    <property type="entry name" value="Int_N"/>
    <property type="match status" value="1"/>
</dbReference>
<dbReference type="InterPro" id="IPR050090">
    <property type="entry name" value="Tyrosine_recombinase_XerCD"/>
</dbReference>
<proteinExistence type="predicted"/>
<evidence type="ECO:0000259" key="6">
    <source>
        <dbReference type="PROSITE" id="PS51898"/>
    </source>
</evidence>
<dbReference type="RefSeq" id="WP_012431341.1">
    <property type="nucleotide sequence ID" value="NZ_CADFDQ010000009.1"/>
</dbReference>
<dbReference type="PANTHER" id="PTHR30349">
    <property type="entry name" value="PHAGE INTEGRASE-RELATED"/>
    <property type="match status" value="1"/>
</dbReference>
<reference evidence="8 9" key="1">
    <citation type="submission" date="2019-06" db="EMBL/GenBank/DDBJ databases">
        <title>Evolution of Burkholderia multivorans in the lungs of Cystic Fibrosis patients.</title>
        <authorList>
            <person name="Moreira L.M."/>
        </authorList>
    </citation>
    <scope>NUCLEOTIDE SEQUENCE [LARGE SCALE GENOMIC DNA]</scope>
    <source>
        <strain evidence="8 9">VC13239</strain>
    </source>
</reference>
<name>A0ABU2E1E5_9BURK</name>